<protein>
    <submittedName>
        <fullName evidence="2">DUF3291 domain-containing protein</fullName>
    </submittedName>
</protein>
<dbReference type="Pfam" id="PF11695">
    <property type="entry name" value="DUF3291"/>
    <property type="match status" value="1"/>
</dbReference>
<dbReference type="EMBL" id="QZEY01000001">
    <property type="protein sequence ID" value="RJL36239.1"/>
    <property type="molecule type" value="Genomic_DNA"/>
</dbReference>
<dbReference type="InterPro" id="IPR011008">
    <property type="entry name" value="Dimeric_a/b-barrel"/>
</dbReference>
<evidence type="ECO:0000313" key="3">
    <source>
        <dbReference type="Proteomes" id="UP000265768"/>
    </source>
</evidence>
<dbReference type="Proteomes" id="UP000265768">
    <property type="component" value="Unassembled WGS sequence"/>
</dbReference>
<dbReference type="OrthoDB" id="2376237at2"/>
<keyword evidence="3" id="KW-1185">Reference proteome</keyword>
<comment type="caution">
    <text evidence="2">The sequence shown here is derived from an EMBL/GenBank/DDBJ whole genome shotgun (WGS) entry which is preliminary data.</text>
</comment>
<name>A0A3A4BBB4_9ACTN</name>
<evidence type="ECO:0000313" key="2">
    <source>
        <dbReference type="EMBL" id="RJL36239.1"/>
    </source>
</evidence>
<dbReference type="SUPFAM" id="SSF54909">
    <property type="entry name" value="Dimeric alpha+beta barrel"/>
    <property type="match status" value="1"/>
</dbReference>
<feature type="domain" description="DUF3291" evidence="1">
    <location>
        <begin position="6"/>
        <end position="143"/>
    </location>
</feature>
<proteinExistence type="predicted"/>
<reference evidence="2 3" key="1">
    <citation type="submission" date="2018-09" db="EMBL/GenBank/DDBJ databases">
        <title>YIM 75507 draft genome.</title>
        <authorList>
            <person name="Tang S."/>
            <person name="Feng Y."/>
        </authorList>
    </citation>
    <scope>NUCLEOTIDE SEQUENCE [LARGE SCALE GENOMIC DNA]</scope>
    <source>
        <strain evidence="2 3">YIM 75507</strain>
    </source>
</reference>
<sequence>MTAYHLAQLNVAHLLAPIDSPRLADFVDQLEPVNQLAEASPGYVWRLKGSDDPRQTVGHDYGDLLLVNFSVWESVEALWDFVYRSRHLEVMRRRREWFERIAEPYVVMWWIPAGYEPTLAEAMERLALLRAEGPSERAFTFRDRFDAPAPAATGAVPAAS</sequence>
<dbReference type="InterPro" id="IPR021708">
    <property type="entry name" value="DUF3291"/>
</dbReference>
<accession>A0A3A4BBB4</accession>
<evidence type="ECO:0000259" key="1">
    <source>
        <dbReference type="Pfam" id="PF11695"/>
    </source>
</evidence>
<dbReference type="RefSeq" id="WP_119924936.1">
    <property type="nucleotide sequence ID" value="NZ_QZEY01000001.1"/>
</dbReference>
<dbReference type="AlphaFoldDB" id="A0A3A4BBB4"/>
<gene>
    <name evidence="2" type="ORF">D5H75_04135</name>
</gene>
<organism evidence="2 3">
    <name type="scientific">Bailinhaonella thermotolerans</name>
    <dbReference type="NCBI Taxonomy" id="1070861"/>
    <lineage>
        <taxon>Bacteria</taxon>
        <taxon>Bacillati</taxon>
        <taxon>Actinomycetota</taxon>
        <taxon>Actinomycetes</taxon>
        <taxon>Streptosporangiales</taxon>
        <taxon>Streptosporangiaceae</taxon>
        <taxon>Bailinhaonella</taxon>
    </lineage>
</organism>